<dbReference type="RefSeq" id="WP_194694629.1">
    <property type="nucleotide sequence ID" value="NZ_JADKPO010000001.1"/>
</dbReference>
<dbReference type="AlphaFoldDB" id="A0A930YGY2"/>
<comment type="caution">
    <text evidence="1">The sequence shown here is derived from an EMBL/GenBank/DDBJ whole genome shotgun (WGS) entry which is preliminary data.</text>
</comment>
<organism evidence="1 2">
    <name type="scientific">Nocardioides agariphilus</name>
    <dbReference type="NCBI Taxonomy" id="433664"/>
    <lineage>
        <taxon>Bacteria</taxon>
        <taxon>Bacillati</taxon>
        <taxon>Actinomycetota</taxon>
        <taxon>Actinomycetes</taxon>
        <taxon>Propionibacteriales</taxon>
        <taxon>Nocardioidaceae</taxon>
        <taxon>Nocardioides</taxon>
    </lineage>
</organism>
<protein>
    <submittedName>
        <fullName evidence="1">Uncharacterized protein</fullName>
    </submittedName>
</protein>
<dbReference type="EMBL" id="JADKPO010000001">
    <property type="protein sequence ID" value="MBF4766512.1"/>
    <property type="molecule type" value="Genomic_DNA"/>
</dbReference>
<gene>
    <name evidence="1" type="ORF">ISU10_01870</name>
</gene>
<keyword evidence="2" id="KW-1185">Reference proteome</keyword>
<proteinExistence type="predicted"/>
<name>A0A930YGY2_9ACTN</name>
<evidence type="ECO:0000313" key="1">
    <source>
        <dbReference type="EMBL" id="MBF4766512.1"/>
    </source>
</evidence>
<dbReference type="Proteomes" id="UP000660668">
    <property type="component" value="Unassembled WGS sequence"/>
</dbReference>
<accession>A0A930YGY2</accession>
<reference evidence="1" key="1">
    <citation type="submission" date="2020-11" db="EMBL/GenBank/DDBJ databases">
        <title>Nocardioides cynanchi sp. nov., isolated from soil of rhizosphere of Cynanchum wilfordii.</title>
        <authorList>
            <person name="Lee J.-S."/>
            <person name="Suh M.K."/>
            <person name="Kim J.-S."/>
        </authorList>
    </citation>
    <scope>NUCLEOTIDE SEQUENCE</scope>
    <source>
        <strain evidence="1">KCTC 19276</strain>
    </source>
</reference>
<sequence>MREAWPSPATGTTLTQGMLRADESLEVVSASDRLGCFGDGIEADALSLSWGQRLSVAVSDVRLRLVV</sequence>
<evidence type="ECO:0000313" key="2">
    <source>
        <dbReference type="Proteomes" id="UP000660668"/>
    </source>
</evidence>